<proteinExistence type="predicted"/>
<keyword evidence="1" id="KW-0732">Signal</keyword>
<organism evidence="2 3">
    <name type="scientific">Coniochaeta hoffmannii</name>
    <dbReference type="NCBI Taxonomy" id="91930"/>
    <lineage>
        <taxon>Eukaryota</taxon>
        <taxon>Fungi</taxon>
        <taxon>Dikarya</taxon>
        <taxon>Ascomycota</taxon>
        <taxon>Pezizomycotina</taxon>
        <taxon>Sordariomycetes</taxon>
        <taxon>Sordariomycetidae</taxon>
        <taxon>Coniochaetales</taxon>
        <taxon>Coniochaetaceae</taxon>
        <taxon>Coniochaeta</taxon>
    </lineage>
</organism>
<reference evidence="2" key="1">
    <citation type="submission" date="2022-07" db="EMBL/GenBank/DDBJ databases">
        <title>Fungi with potential for degradation of polypropylene.</title>
        <authorList>
            <person name="Gostincar C."/>
        </authorList>
    </citation>
    <scope>NUCLEOTIDE SEQUENCE</scope>
    <source>
        <strain evidence="2">EXF-13287</strain>
    </source>
</reference>
<sequence>MRLPRPSALLLCCTLAKAGPTSRDQPPPSSTNILDYVDSFPYDTGDKCSAVITSYGDDHYLAYPNARIVHQSSGTIDCQTRLRLAASQTGYRFSVDWVSLSGHLQLEPGAYIERINVSLSYYPGGGSQVDVATARSLYGKGGTGYDGRFNLSIPVTPGGSGGRLGTTGCRSSTGDQRTWITAYVFVSLAHEMIEFDEFTPHYGTVGGDSADKQLTLGLEGFWEKC</sequence>
<dbReference type="AlphaFoldDB" id="A0AA38VTJ9"/>
<keyword evidence="3" id="KW-1185">Reference proteome</keyword>
<dbReference type="Proteomes" id="UP001174691">
    <property type="component" value="Unassembled WGS sequence"/>
</dbReference>
<evidence type="ECO:0000256" key="1">
    <source>
        <dbReference type="SAM" id="SignalP"/>
    </source>
</evidence>
<comment type="caution">
    <text evidence="2">The sequence shown here is derived from an EMBL/GenBank/DDBJ whole genome shotgun (WGS) entry which is preliminary data.</text>
</comment>
<evidence type="ECO:0000313" key="3">
    <source>
        <dbReference type="Proteomes" id="UP001174691"/>
    </source>
</evidence>
<feature type="signal peptide" evidence="1">
    <location>
        <begin position="1"/>
        <end position="18"/>
    </location>
</feature>
<feature type="chain" id="PRO_5041257609" evidence="1">
    <location>
        <begin position="19"/>
        <end position="225"/>
    </location>
</feature>
<gene>
    <name evidence="2" type="ORF">NKR19_g5221</name>
</gene>
<accession>A0AA38VTJ9</accession>
<name>A0AA38VTJ9_9PEZI</name>
<protein>
    <submittedName>
        <fullName evidence="2">Uncharacterized protein</fullName>
    </submittedName>
</protein>
<evidence type="ECO:0000313" key="2">
    <source>
        <dbReference type="EMBL" id="KAJ9150526.1"/>
    </source>
</evidence>
<dbReference type="EMBL" id="JANBVN010000070">
    <property type="protein sequence ID" value="KAJ9150526.1"/>
    <property type="molecule type" value="Genomic_DNA"/>
</dbReference>